<evidence type="ECO:0000256" key="7">
    <source>
        <dbReference type="ARBA" id="ARBA00023077"/>
    </source>
</evidence>
<dbReference type="Pfam" id="PF00593">
    <property type="entry name" value="TonB_dep_Rec_b-barrel"/>
    <property type="match status" value="1"/>
</dbReference>
<dbReference type="InterPro" id="IPR011276">
    <property type="entry name" value="TonB_haem/Hb_rcpt"/>
</dbReference>
<dbReference type="CDD" id="cd01347">
    <property type="entry name" value="ligand_gated_channel"/>
    <property type="match status" value="1"/>
</dbReference>
<evidence type="ECO:0000256" key="13">
    <source>
        <dbReference type="RuleBase" id="RU003357"/>
    </source>
</evidence>
<dbReference type="InterPro" id="IPR012910">
    <property type="entry name" value="Plug_dom"/>
</dbReference>
<evidence type="ECO:0000313" key="17">
    <source>
        <dbReference type="EMBL" id="GHE94564.1"/>
    </source>
</evidence>
<keyword evidence="7 13" id="KW-0798">TonB box</keyword>
<keyword evidence="4 11" id="KW-1134">Transmembrane beta strand</keyword>
<evidence type="ECO:0000256" key="12">
    <source>
        <dbReference type="PROSITE-ProRule" id="PRU10144"/>
    </source>
</evidence>
<evidence type="ECO:0000259" key="15">
    <source>
        <dbReference type="Pfam" id="PF00593"/>
    </source>
</evidence>
<comment type="subcellular location">
    <subcellularLocation>
        <location evidence="1 11">Cell outer membrane</location>
        <topology evidence="1 11">Multi-pass membrane protein</topology>
    </subcellularLocation>
</comment>
<sequence>MCMLKRTLLASAILSAMALPSVSQANENFDVAVNSDLEVIVISGSKTEKPLKDVAGSISVITQEDLDKQVTTDMSQLFKYDPSIQVSGNTGDAQNFIVRGMGGDRILMIKDGMRMNEGYGADGLNDIVGRGFIDTDILKQVEVAKGAASSLYGSDALGGIVVFTTKSASDYLDQDENFAGKIKLGYTEQGKQSNLSSTIAFKTGTLEHLLNVSKRDGEETQNFDNTKPELDIDSTSYFYNAKYNLNKNDFISFTADVWEQDVKGDTTYGLLDYFRTLAGYNIIEEKNTSTKENKSFQLRYHSESPTAFYDQLNISIYQNETTQEDVEYGQLDINANFGFPVIEIRDMWKTAVYHQETQGFLSNASLKINDTHTLGYGLDIENSESTRNEVKLYSVEGTPKAGYPQTTDKFPKTEVARAGIFINDEISLLNNRLIITPGARFDTYEMDANNALKADGEAYANFDEDHVSFNLGALYKISDTVAIFAQYGEGFKVPAYDLAYIDHDNSIYGYKVVPSDNLSPEESDSYELGLKGHIDNLFFNAAVYYNEYDKFLSTELIDIETSINPYSGQEAQVLVYQYQNIDSVTTKGIEASVRYHLNDTVSLFANAAYQDGKNDETDEYITSIMPLSGVSGVTYEGEKLSAELILNWAKRMDKVNENNVEVAGYGTLDLLTSYAFNDDVKINVSVSNLTDKRYIRYINGAGHVDSSTLSNVTEAGRSISANVHYNF</sequence>
<dbReference type="NCBIfam" id="TIGR01786">
    <property type="entry name" value="TonB-hemlactrns"/>
    <property type="match status" value="1"/>
</dbReference>
<reference evidence="18" key="1">
    <citation type="journal article" date="2019" name="Int. J. Syst. Evol. Microbiol.">
        <title>The Global Catalogue of Microorganisms (GCM) 10K type strain sequencing project: providing services to taxonomists for standard genome sequencing and annotation.</title>
        <authorList>
            <consortium name="The Broad Institute Genomics Platform"/>
            <consortium name="The Broad Institute Genome Sequencing Center for Infectious Disease"/>
            <person name="Wu L."/>
            <person name="Ma J."/>
        </authorList>
    </citation>
    <scope>NUCLEOTIDE SEQUENCE [LARGE SCALE GENOMIC DNA]</scope>
    <source>
        <strain evidence="18">CGMCC 1.15922</strain>
    </source>
</reference>
<dbReference type="PANTHER" id="PTHR30069:SF29">
    <property type="entry name" value="HEMOGLOBIN AND HEMOGLOBIN-HAPTOGLOBIN-BINDING PROTEIN 1-RELATED"/>
    <property type="match status" value="1"/>
</dbReference>
<dbReference type="EMBL" id="BNAH01000010">
    <property type="protein sequence ID" value="GHE94564.1"/>
    <property type="molecule type" value="Genomic_DNA"/>
</dbReference>
<dbReference type="InterPro" id="IPR000531">
    <property type="entry name" value="Beta-barrel_TonB"/>
</dbReference>
<keyword evidence="18" id="KW-1185">Reference proteome</keyword>
<keyword evidence="3 11" id="KW-0813">Transport</keyword>
<comment type="similarity">
    <text evidence="2">Belongs to the TonB-dependent receptor family. Hemoglobin/haptoglobin binding protein subfamily.</text>
</comment>
<evidence type="ECO:0000256" key="10">
    <source>
        <dbReference type="ARBA" id="ARBA00023237"/>
    </source>
</evidence>
<feature type="short sequence motif" description="TonB C-terminal box" evidence="12">
    <location>
        <begin position="710"/>
        <end position="727"/>
    </location>
</feature>
<evidence type="ECO:0000256" key="2">
    <source>
        <dbReference type="ARBA" id="ARBA00008143"/>
    </source>
</evidence>
<dbReference type="Proteomes" id="UP000626370">
    <property type="component" value="Unassembled WGS sequence"/>
</dbReference>
<dbReference type="InterPro" id="IPR036942">
    <property type="entry name" value="Beta-barrel_TonB_sf"/>
</dbReference>
<dbReference type="SUPFAM" id="SSF56935">
    <property type="entry name" value="Porins"/>
    <property type="match status" value="1"/>
</dbReference>
<keyword evidence="8 11" id="KW-0472">Membrane</keyword>
<keyword evidence="9" id="KW-0675">Receptor</keyword>
<evidence type="ECO:0000256" key="1">
    <source>
        <dbReference type="ARBA" id="ARBA00004571"/>
    </source>
</evidence>
<keyword evidence="6 14" id="KW-0732">Signal</keyword>
<gene>
    <name evidence="17" type="primary">hgpB</name>
    <name evidence="17" type="ORF">GCM10011501_25000</name>
</gene>
<dbReference type="InterPro" id="IPR037066">
    <property type="entry name" value="Plug_dom_sf"/>
</dbReference>
<evidence type="ECO:0000256" key="6">
    <source>
        <dbReference type="ARBA" id="ARBA00022729"/>
    </source>
</evidence>
<proteinExistence type="inferred from homology"/>
<feature type="domain" description="TonB-dependent receptor-like beta-barrel" evidence="15">
    <location>
        <begin position="259"/>
        <end position="689"/>
    </location>
</feature>
<dbReference type="PANTHER" id="PTHR30069">
    <property type="entry name" value="TONB-DEPENDENT OUTER MEMBRANE RECEPTOR"/>
    <property type="match status" value="1"/>
</dbReference>
<dbReference type="Pfam" id="PF07715">
    <property type="entry name" value="Plug"/>
    <property type="match status" value="1"/>
</dbReference>
<feature type="chain" id="PRO_5047124617" evidence="14">
    <location>
        <begin position="26"/>
        <end position="727"/>
    </location>
</feature>
<evidence type="ECO:0000256" key="4">
    <source>
        <dbReference type="ARBA" id="ARBA00022452"/>
    </source>
</evidence>
<evidence type="ECO:0000256" key="11">
    <source>
        <dbReference type="PROSITE-ProRule" id="PRU01360"/>
    </source>
</evidence>
<evidence type="ECO:0000256" key="3">
    <source>
        <dbReference type="ARBA" id="ARBA00022448"/>
    </source>
</evidence>
<evidence type="ECO:0000256" key="9">
    <source>
        <dbReference type="ARBA" id="ARBA00023170"/>
    </source>
</evidence>
<evidence type="ECO:0000259" key="16">
    <source>
        <dbReference type="Pfam" id="PF07715"/>
    </source>
</evidence>
<comment type="caution">
    <text evidence="17">The sequence shown here is derived from an EMBL/GenBank/DDBJ whole genome shotgun (WGS) entry which is preliminary data.</text>
</comment>
<keyword evidence="5 11" id="KW-0812">Transmembrane</keyword>
<evidence type="ECO:0000313" key="18">
    <source>
        <dbReference type="Proteomes" id="UP000626370"/>
    </source>
</evidence>
<feature type="signal peptide" evidence="14">
    <location>
        <begin position="1"/>
        <end position="25"/>
    </location>
</feature>
<dbReference type="Gene3D" id="2.40.170.20">
    <property type="entry name" value="TonB-dependent receptor, beta-barrel domain"/>
    <property type="match status" value="1"/>
</dbReference>
<dbReference type="NCBIfam" id="TIGR01785">
    <property type="entry name" value="TonB-hemin"/>
    <property type="match status" value="1"/>
</dbReference>
<organism evidence="17 18">
    <name type="scientific">Thalassotalea profundi</name>
    <dbReference type="NCBI Taxonomy" id="2036687"/>
    <lineage>
        <taxon>Bacteria</taxon>
        <taxon>Pseudomonadati</taxon>
        <taxon>Pseudomonadota</taxon>
        <taxon>Gammaproteobacteria</taxon>
        <taxon>Alteromonadales</taxon>
        <taxon>Colwelliaceae</taxon>
        <taxon>Thalassotalea</taxon>
    </lineage>
</organism>
<dbReference type="InterPro" id="IPR039426">
    <property type="entry name" value="TonB-dep_rcpt-like"/>
</dbReference>
<name>A0ABQ3IUB0_9GAMM</name>
<dbReference type="Gene3D" id="2.170.130.10">
    <property type="entry name" value="TonB-dependent receptor, plug domain"/>
    <property type="match status" value="1"/>
</dbReference>
<protein>
    <submittedName>
        <fullName evidence="17">Ligand-gated channel protein</fullName>
    </submittedName>
</protein>
<feature type="domain" description="TonB-dependent receptor plug" evidence="16">
    <location>
        <begin position="51"/>
        <end position="160"/>
    </location>
</feature>
<evidence type="ECO:0000256" key="5">
    <source>
        <dbReference type="ARBA" id="ARBA00022692"/>
    </source>
</evidence>
<dbReference type="InterPro" id="IPR010917">
    <property type="entry name" value="TonB_rcpt_CS"/>
</dbReference>
<dbReference type="InterPro" id="IPR010949">
    <property type="entry name" value="TonB_Hb/transfer/lactofer_rcpt"/>
</dbReference>
<accession>A0ABQ3IUB0</accession>
<evidence type="ECO:0000256" key="8">
    <source>
        <dbReference type="ARBA" id="ARBA00023136"/>
    </source>
</evidence>
<dbReference type="PROSITE" id="PS01156">
    <property type="entry name" value="TONB_DEPENDENT_REC_2"/>
    <property type="match status" value="1"/>
</dbReference>
<dbReference type="PROSITE" id="PS52016">
    <property type="entry name" value="TONB_DEPENDENT_REC_3"/>
    <property type="match status" value="1"/>
</dbReference>
<keyword evidence="10 11" id="KW-0998">Cell outer membrane</keyword>
<evidence type="ECO:0000256" key="14">
    <source>
        <dbReference type="SAM" id="SignalP"/>
    </source>
</evidence>